<evidence type="ECO:0000259" key="1">
    <source>
        <dbReference type="PROSITE" id="PS51340"/>
    </source>
</evidence>
<dbReference type="InterPro" id="IPR011037">
    <property type="entry name" value="Pyrv_Knase-like_insert_dom_sf"/>
</dbReference>
<dbReference type="InterPro" id="IPR005303">
    <property type="entry name" value="MOCOS_middle"/>
</dbReference>
<protein>
    <submittedName>
        <fullName evidence="2">Uncharacterized protein YcbX</fullName>
    </submittedName>
</protein>
<dbReference type="PROSITE" id="PS51340">
    <property type="entry name" value="MOSC"/>
    <property type="match status" value="1"/>
</dbReference>
<gene>
    <name evidence="2" type="ORF">ABID43_002580</name>
</gene>
<keyword evidence="3" id="KW-1185">Reference proteome</keyword>
<evidence type="ECO:0000313" key="3">
    <source>
        <dbReference type="Proteomes" id="UP001549145"/>
    </source>
</evidence>
<dbReference type="EMBL" id="JBEPMM010000006">
    <property type="protein sequence ID" value="MET3693036.1"/>
    <property type="molecule type" value="Genomic_DNA"/>
</dbReference>
<comment type="caution">
    <text evidence="2">The sequence shown here is derived from an EMBL/GenBank/DDBJ whole genome shotgun (WGS) entry which is preliminary data.</text>
</comment>
<dbReference type="InterPro" id="IPR005302">
    <property type="entry name" value="MoCF_Sase_C"/>
</dbReference>
<proteinExistence type="predicted"/>
<organism evidence="2 3">
    <name type="scientific">Methylobacterium goesingense</name>
    <dbReference type="NCBI Taxonomy" id="243690"/>
    <lineage>
        <taxon>Bacteria</taxon>
        <taxon>Pseudomonadati</taxon>
        <taxon>Pseudomonadota</taxon>
        <taxon>Alphaproteobacteria</taxon>
        <taxon>Hyphomicrobiales</taxon>
        <taxon>Methylobacteriaceae</taxon>
        <taxon>Methylobacterium</taxon>
    </lineage>
</organism>
<dbReference type="Proteomes" id="UP001549145">
    <property type="component" value="Unassembled WGS sequence"/>
</dbReference>
<dbReference type="Gene3D" id="2.40.33.20">
    <property type="entry name" value="PK beta-barrel domain-like"/>
    <property type="match status" value="1"/>
</dbReference>
<sequence>MNVAASPAPLRLEALYRYPVKGLSPERLDKVDLAAGAYFPGDRLFAVENGPSGFDPEAPTHQPKIKFLMLMRHEALAQLDTRYESASGLLTIRQGGTVVAEGDLTTPEGRAVIEAFLAGYLPDAMRGPARLLTAPEGYRFTDSPRGFVSLVNLASVAALEDMTGAAVDPLRFRANLYLSGLAPWAELDLVGRTLTAPGGVRLRVHKRTERCAATNVDPATGQRDLAIPRTLSQHLGHTDCGVYAEVIAGGELAAGATLALA</sequence>
<evidence type="ECO:0000313" key="2">
    <source>
        <dbReference type="EMBL" id="MET3693036.1"/>
    </source>
</evidence>
<feature type="domain" description="MOSC" evidence="1">
    <location>
        <begin position="106"/>
        <end position="261"/>
    </location>
</feature>
<name>A0ABV2L5C5_9HYPH</name>
<dbReference type="RefSeq" id="WP_238279858.1">
    <property type="nucleotide sequence ID" value="NZ_BPQL01000068.1"/>
</dbReference>
<reference evidence="2 3" key="1">
    <citation type="submission" date="2024-06" db="EMBL/GenBank/DDBJ databases">
        <title>Genomic Encyclopedia of Type Strains, Phase IV (KMG-IV): sequencing the most valuable type-strain genomes for metagenomic binning, comparative biology and taxonomic classification.</title>
        <authorList>
            <person name="Goeker M."/>
        </authorList>
    </citation>
    <scope>NUCLEOTIDE SEQUENCE [LARGE SCALE GENOMIC DNA]</scope>
    <source>
        <strain evidence="2 3">DSM 21331</strain>
    </source>
</reference>
<dbReference type="SUPFAM" id="SSF50800">
    <property type="entry name" value="PK beta-barrel domain-like"/>
    <property type="match status" value="1"/>
</dbReference>
<accession>A0ABV2L5C5</accession>
<dbReference type="Pfam" id="PF03473">
    <property type="entry name" value="MOSC"/>
    <property type="match status" value="1"/>
</dbReference>
<dbReference type="Pfam" id="PF03476">
    <property type="entry name" value="MOSC_N"/>
    <property type="match status" value="1"/>
</dbReference>